<dbReference type="SUPFAM" id="SSF81901">
    <property type="entry name" value="HCP-like"/>
    <property type="match status" value="1"/>
</dbReference>
<reference evidence="11 12" key="1">
    <citation type="submission" date="2024-04" db="EMBL/GenBank/DDBJ databases">
        <title>Tritrichomonas musculus Genome.</title>
        <authorList>
            <person name="Alves-Ferreira E."/>
            <person name="Grigg M."/>
            <person name="Lorenzi H."/>
            <person name="Galac M."/>
        </authorList>
    </citation>
    <scope>NUCLEOTIDE SEQUENCE [LARGE SCALE GENOMIC DNA]</scope>
    <source>
        <strain evidence="11 12">EAF2021</strain>
    </source>
</reference>
<comment type="similarity">
    <text evidence="5">Belongs to the protein kinase superfamily. STE Ser/Thr protein kinase family. MAP kinase kinase subfamily.</text>
</comment>
<keyword evidence="3" id="KW-0418">Kinase</keyword>
<feature type="domain" description="Protein kinase" evidence="10">
    <location>
        <begin position="187"/>
        <end position="429"/>
    </location>
</feature>
<evidence type="ECO:0000256" key="9">
    <source>
        <dbReference type="ARBA" id="ARBA00051693"/>
    </source>
</evidence>
<evidence type="ECO:0000256" key="6">
    <source>
        <dbReference type="ARBA" id="ARBA00038999"/>
    </source>
</evidence>
<keyword evidence="2" id="KW-0547">Nucleotide-binding</keyword>
<comment type="catalytic activity">
    <reaction evidence="8">
        <text>L-threonyl-[protein] + ATP = O-phospho-L-threonyl-[protein] + ADP + H(+)</text>
        <dbReference type="Rhea" id="RHEA:46608"/>
        <dbReference type="Rhea" id="RHEA-COMP:11060"/>
        <dbReference type="Rhea" id="RHEA-COMP:11605"/>
        <dbReference type="ChEBI" id="CHEBI:15378"/>
        <dbReference type="ChEBI" id="CHEBI:30013"/>
        <dbReference type="ChEBI" id="CHEBI:30616"/>
        <dbReference type="ChEBI" id="CHEBI:61977"/>
        <dbReference type="ChEBI" id="CHEBI:456216"/>
        <dbReference type="EC" id="2.7.12.2"/>
    </reaction>
</comment>
<evidence type="ECO:0000256" key="3">
    <source>
        <dbReference type="ARBA" id="ARBA00022777"/>
    </source>
</evidence>
<dbReference type="PANTHER" id="PTHR48013">
    <property type="entry name" value="DUAL SPECIFICITY MITOGEN-ACTIVATED PROTEIN KINASE KINASE 5-RELATED"/>
    <property type="match status" value="1"/>
</dbReference>
<proteinExistence type="inferred from homology"/>
<dbReference type="PROSITE" id="PS00108">
    <property type="entry name" value="PROTEIN_KINASE_ST"/>
    <property type="match status" value="1"/>
</dbReference>
<name>A0ABR2HUX5_9EUKA</name>
<evidence type="ECO:0000313" key="12">
    <source>
        <dbReference type="Proteomes" id="UP001470230"/>
    </source>
</evidence>
<dbReference type="InterPro" id="IPR011990">
    <property type="entry name" value="TPR-like_helical_dom_sf"/>
</dbReference>
<dbReference type="PANTHER" id="PTHR48013:SF9">
    <property type="entry name" value="DUAL SPECIFICITY MITOGEN-ACTIVATED PROTEIN KINASE KINASE 5"/>
    <property type="match status" value="1"/>
</dbReference>
<evidence type="ECO:0000256" key="1">
    <source>
        <dbReference type="ARBA" id="ARBA00022679"/>
    </source>
</evidence>
<dbReference type="Gene3D" id="1.10.510.10">
    <property type="entry name" value="Transferase(Phosphotransferase) domain 1"/>
    <property type="match status" value="1"/>
</dbReference>
<accession>A0ABR2HUX5</accession>
<organism evidence="11 12">
    <name type="scientific">Tritrichomonas musculus</name>
    <dbReference type="NCBI Taxonomy" id="1915356"/>
    <lineage>
        <taxon>Eukaryota</taxon>
        <taxon>Metamonada</taxon>
        <taxon>Parabasalia</taxon>
        <taxon>Tritrichomonadida</taxon>
        <taxon>Tritrichomonadidae</taxon>
        <taxon>Tritrichomonas</taxon>
    </lineage>
</organism>
<evidence type="ECO:0000256" key="5">
    <source>
        <dbReference type="ARBA" id="ARBA00038035"/>
    </source>
</evidence>
<keyword evidence="1" id="KW-0808">Transferase</keyword>
<gene>
    <name evidence="11" type="ORF">M9Y10_017944</name>
</gene>
<comment type="catalytic activity">
    <reaction evidence="9">
        <text>L-tyrosyl-[protein] + ATP = O-phospho-L-tyrosyl-[protein] + ADP + H(+)</text>
        <dbReference type="Rhea" id="RHEA:10596"/>
        <dbReference type="Rhea" id="RHEA-COMP:10136"/>
        <dbReference type="Rhea" id="RHEA-COMP:20101"/>
        <dbReference type="ChEBI" id="CHEBI:15378"/>
        <dbReference type="ChEBI" id="CHEBI:30616"/>
        <dbReference type="ChEBI" id="CHEBI:46858"/>
        <dbReference type="ChEBI" id="CHEBI:61978"/>
        <dbReference type="ChEBI" id="CHEBI:456216"/>
        <dbReference type="EC" id="2.7.12.2"/>
    </reaction>
</comment>
<comment type="catalytic activity">
    <reaction evidence="7">
        <text>L-seryl-[protein] + ATP = O-phospho-L-seryl-[protein] + ADP + H(+)</text>
        <dbReference type="Rhea" id="RHEA:17989"/>
        <dbReference type="Rhea" id="RHEA-COMP:9863"/>
        <dbReference type="Rhea" id="RHEA-COMP:11604"/>
        <dbReference type="ChEBI" id="CHEBI:15378"/>
        <dbReference type="ChEBI" id="CHEBI:29999"/>
        <dbReference type="ChEBI" id="CHEBI:30616"/>
        <dbReference type="ChEBI" id="CHEBI:83421"/>
        <dbReference type="ChEBI" id="CHEBI:456216"/>
        <dbReference type="EC" id="2.7.12.2"/>
    </reaction>
</comment>
<dbReference type="EMBL" id="JAPFFF010000023">
    <property type="protein sequence ID" value="KAK8852948.1"/>
    <property type="molecule type" value="Genomic_DNA"/>
</dbReference>
<dbReference type="Proteomes" id="UP001470230">
    <property type="component" value="Unassembled WGS sequence"/>
</dbReference>
<evidence type="ECO:0000259" key="10">
    <source>
        <dbReference type="PROSITE" id="PS50011"/>
    </source>
</evidence>
<comment type="caution">
    <text evidence="11">The sequence shown here is derived from an EMBL/GenBank/DDBJ whole genome shotgun (WGS) entry which is preliminary data.</text>
</comment>
<protein>
    <recommendedName>
        <fullName evidence="6">mitogen-activated protein kinase kinase</fullName>
        <ecNumber evidence="6">2.7.12.2</ecNumber>
    </recommendedName>
</protein>
<dbReference type="PROSITE" id="PS50011">
    <property type="entry name" value="PROTEIN_KINASE_DOM"/>
    <property type="match status" value="1"/>
</dbReference>
<evidence type="ECO:0000256" key="8">
    <source>
        <dbReference type="ARBA" id="ARBA00049299"/>
    </source>
</evidence>
<dbReference type="EC" id="2.7.12.2" evidence="6"/>
<dbReference type="InterPro" id="IPR011009">
    <property type="entry name" value="Kinase-like_dom_sf"/>
</dbReference>
<dbReference type="SUPFAM" id="SSF56112">
    <property type="entry name" value="Protein kinase-like (PK-like)"/>
    <property type="match status" value="1"/>
</dbReference>
<dbReference type="InterPro" id="IPR000719">
    <property type="entry name" value="Prot_kinase_dom"/>
</dbReference>
<dbReference type="InterPro" id="IPR008271">
    <property type="entry name" value="Ser/Thr_kinase_AS"/>
</dbReference>
<keyword evidence="12" id="KW-1185">Reference proteome</keyword>
<dbReference type="Pfam" id="PF00069">
    <property type="entry name" value="Pkinase"/>
    <property type="match status" value="1"/>
</dbReference>
<evidence type="ECO:0000256" key="2">
    <source>
        <dbReference type="ARBA" id="ARBA00022741"/>
    </source>
</evidence>
<dbReference type="Gene3D" id="1.25.40.10">
    <property type="entry name" value="Tetratricopeptide repeat domain"/>
    <property type="match status" value="1"/>
</dbReference>
<dbReference type="SMART" id="SM00220">
    <property type="entry name" value="S_TKc"/>
    <property type="match status" value="1"/>
</dbReference>
<evidence type="ECO:0000256" key="4">
    <source>
        <dbReference type="ARBA" id="ARBA00022840"/>
    </source>
</evidence>
<keyword evidence="4" id="KW-0067">ATP-binding</keyword>
<sequence length="463" mass="55170">MINQIDNDVIRDLYSKFSFTYHKFNAEKDDHDFMSNLFQYFSQFKFLTYHFSELTKEGDITKAKCIFCVEGKCFIIDQIYSELINDFLNNLKSQKISLINVRIKANLPNDRFVNELKESIQSFCNKYPSTINSNIFVKSTIDSIMGYLIYRYKFPSYYFEDSSFFNFDEITDKIITNGKYEFQEDEFITLRKLYANSYTSYKLVVHIPTFYIFVMKEYYQSKKNHEENFCKKYSHECFVRFYGFVLKNQQITGFIYEFMSNDSLNLYIKNNQVDELYLIYTIIKISNGIDYLHKNGLIHRDLKPSNILLDHNLIPHISVFETIRSIDSPDLFTNDLGSQLYSSPEQENVLSSIEDKEKPIKPILNSPNIIYHIYDQCVQYKAIDRIIIEEIKNILKTFFASFNTIYEDCLKNDNNLYYLLLKLLYEQLIKFNNSDALNYLGYLYEKGYGVSQDYNKARENYEQ</sequence>
<evidence type="ECO:0000256" key="7">
    <source>
        <dbReference type="ARBA" id="ARBA00049014"/>
    </source>
</evidence>
<evidence type="ECO:0000313" key="11">
    <source>
        <dbReference type="EMBL" id="KAK8852948.1"/>
    </source>
</evidence>